<dbReference type="EMBL" id="JAVRRA010027913">
    <property type="protein sequence ID" value="KAK5048841.1"/>
    <property type="molecule type" value="Genomic_DNA"/>
</dbReference>
<proteinExistence type="predicted"/>
<evidence type="ECO:0000313" key="1">
    <source>
        <dbReference type="EMBL" id="KAK5048841.1"/>
    </source>
</evidence>
<comment type="caution">
    <text evidence="1">The sequence shown here is derived from an EMBL/GenBank/DDBJ whole genome shotgun (WGS) entry which is preliminary data.</text>
</comment>
<name>A0ABR0IWA7_9PEZI</name>
<dbReference type="Proteomes" id="UP001357485">
    <property type="component" value="Unassembled WGS sequence"/>
</dbReference>
<gene>
    <name evidence="1" type="ORF">LTR16_011002</name>
</gene>
<reference evidence="1 2" key="1">
    <citation type="submission" date="2023-08" db="EMBL/GenBank/DDBJ databases">
        <title>Black Yeasts Isolated from many extreme environments.</title>
        <authorList>
            <person name="Coleine C."/>
            <person name="Stajich J.E."/>
            <person name="Selbmann L."/>
        </authorList>
    </citation>
    <scope>NUCLEOTIDE SEQUENCE [LARGE SCALE GENOMIC DNA]</scope>
    <source>
        <strain evidence="1 2">CCFEE 536</strain>
    </source>
</reference>
<keyword evidence="2" id="KW-1185">Reference proteome</keyword>
<organism evidence="1 2">
    <name type="scientific">Cryomyces antarcticus</name>
    <dbReference type="NCBI Taxonomy" id="329879"/>
    <lineage>
        <taxon>Eukaryota</taxon>
        <taxon>Fungi</taxon>
        <taxon>Dikarya</taxon>
        <taxon>Ascomycota</taxon>
        <taxon>Pezizomycotina</taxon>
        <taxon>Dothideomycetes</taxon>
        <taxon>Dothideomycetes incertae sedis</taxon>
        <taxon>Cryomyces</taxon>
    </lineage>
</organism>
<sequence length="123" mass="13288">MSTTVSELRFNLPGSNLLSFPPTAIDDGNSSKRSSFFARPRVRKNLSSSSTFSASLATPVGIINDDKLDLSLGKEHAGGGFGGKQAKLGKLIIEDEGLKMLDLLVAANMSLWWRAYERTELGL</sequence>
<accession>A0ABR0IWA7</accession>
<feature type="non-terminal residue" evidence="1">
    <location>
        <position position="123"/>
    </location>
</feature>
<protein>
    <submittedName>
        <fullName evidence="1">Uncharacterized protein</fullName>
    </submittedName>
</protein>
<evidence type="ECO:0000313" key="2">
    <source>
        <dbReference type="Proteomes" id="UP001357485"/>
    </source>
</evidence>